<evidence type="ECO:0000256" key="3">
    <source>
        <dbReference type="SAM" id="MobiDB-lite"/>
    </source>
</evidence>
<sequence>MAEPRRVQLTTLSGSETCLPTSLLKKPQNEGAVVTPVDPERTDRDPTARLVLALFQPDQRHCPEFNYPELVKKTKKDSVNESQEPFEEDEDEGKQRLELEVLAKKFEERYGPKKRKKDRMQDLIDMGYGYDDTDPFIDNSEAYDELVPASLTTKYGGFYINSGTLQFRQASDSEPDDGLTKEKKRLKSPKKRKLKDGSEKVMKKKKEEGHHKKSQIAKDGMMPLNPSKEEKKKNKKFTGVLSVKEMLQKFQKEKEAFEKEDGKPLSSLQPVAVPARAVDSSLSVSDPLLSLIGCANESDLLHAASTIDLGDIDLEKLLYDSPAASPLDLDEGSDPLAGGPGQVLKQSPVLPEGLPGPLERRIKELTQDGRLKEPLYKLKAAIGRVMPSQSAKYQDDCQAHTQAKFAKMLEEGKEKERSDEEEEEEGDEEKSGKRVMSPRKKFQWNDEIREFLCNVVRIKMGSYELERNKSQSAEEYLKAFLETEVKPLWPKGWMQARMLFKESRRVHSYITSIPTKKKVINPSKIKMKDPFVKLMGSMSTSQLHSGGPAVLAQGPGSNALSPVGFFVPASTTAHSSSIPSAPHSFTRDDSLDEDLIHNPPSLEGVSEELAALNSAARGSPDFCFSAVHKPTSASLPVLTSSDEKKNFPKPVHATSVATSAASSQSPLNLLAEQALALGQLSQERKSQNCSTAVLTGYKGLLSQTSTCNKVLSDSLQTKHKNLSLLRTTSSSVQSLKPFHQTSQSQKSFPSSTQFNISQLQSSSQSKASKLLQQCASMQQSKTAAKTQTFHPPHSSLPSAVQASPVTMSKILSSTGSSVSYMSSTSSQMYKPNFSLPAMTKSSVLSSSSAHNAPVSTGVLINRKSPSPNQTSSLQSQSSTVKKPVVSQKLTLVAPPGGTNGDSTMGTQGVARLLTSSLKPVVDTSCSASAPASSTLAPGTLSILPGIVPVHTFSFPVLSFGSDSKAGGTKDAVVTGPAPGTFHHGLAHSECCA</sequence>
<dbReference type="PANTHER" id="PTHR21669">
    <property type="entry name" value="CAPZ-INTERACTING PROTEIN AND RELATED PROTEINS"/>
    <property type="match status" value="1"/>
</dbReference>
<organism evidence="6 7">
    <name type="scientific">Acipenser ruthenus</name>
    <name type="common">Sterlet sturgeon</name>
    <dbReference type="NCBI Taxonomy" id="7906"/>
    <lineage>
        <taxon>Eukaryota</taxon>
        <taxon>Metazoa</taxon>
        <taxon>Chordata</taxon>
        <taxon>Craniata</taxon>
        <taxon>Vertebrata</taxon>
        <taxon>Euteleostomi</taxon>
        <taxon>Actinopterygii</taxon>
        <taxon>Chondrostei</taxon>
        <taxon>Acipenseriformes</taxon>
        <taxon>Acipenseridae</taxon>
        <taxon>Acipenser</taxon>
    </lineage>
</organism>
<proteinExistence type="inferred from homology"/>
<evidence type="ECO:0000313" key="7">
    <source>
        <dbReference type="Proteomes" id="UP000289886"/>
    </source>
</evidence>
<feature type="region of interest" description="Disordered" evidence="3">
    <location>
        <begin position="410"/>
        <end position="439"/>
    </location>
</feature>
<evidence type="ECO:0000259" key="4">
    <source>
        <dbReference type="Pfam" id="PF08729"/>
    </source>
</evidence>
<dbReference type="InterPro" id="IPR026947">
    <property type="entry name" value="UBN_middle_dom"/>
</dbReference>
<name>A0A444UB94_ACIRT</name>
<reference evidence="6 7" key="1">
    <citation type="submission" date="2019-01" db="EMBL/GenBank/DDBJ databases">
        <title>Draft Genome and Complete Hox-Cluster Characterization of the Sterlet Sturgeon (Acipenser ruthenus).</title>
        <authorList>
            <person name="Wei Q."/>
        </authorList>
    </citation>
    <scope>NUCLEOTIDE SEQUENCE [LARGE SCALE GENOMIC DNA]</scope>
    <source>
        <strain evidence="6">WHYD16114868_AA</strain>
        <tissue evidence="6">Blood</tissue>
    </source>
</reference>
<dbReference type="GO" id="GO:0005634">
    <property type="term" value="C:nucleus"/>
    <property type="evidence" value="ECO:0007669"/>
    <property type="project" value="TreeGrafter"/>
</dbReference>
<dbReference type="Pfam" id="PF08729">
    <property type="entry name" value="HUN"/>
    <property type="match status" value="1"/>
</dbReference>
<feature type="domain" description="Hpc2-related" evidence="4">
    <location>
        <begin position="116"/>
        <end position="166"/>
    </location>
</feature>
<feature type="region of interest" description="Disordered" evidence="3">
    <location>
        <begin position="858"/>
        <end position="882"/>
    </location>
</feature>
<evidence type="ECO:0000313" key="6">
    <source>
        <dbReference type="EMBL" id="RXM32428.1"/>
    </source>
</evidence>
<feature type="compositionally biased region" description="Low complexity" evidence="3">
    <location>
        <begin position="864"/>
        <end position="879"/>
    </location>
</feature>
<feature type="region of interest" description="Disordered" evidence="3">
    <location>
        <begin position="169"/>
        <end position="236"/>
    </location>
</feature>
<feature type="compositionally biased region" description="Basic and acidic residues" evidence="3">
    <location>
        <begin position="195"/>
        <end position="210"/>
    </location>
</feature>
<gene>
    <name evidence="6" type="ORF">EOD39_0182</name>
</gene>
<comment type="similarity">
    <text evidence="1">Belongs to the ubinuclein family.</text>
</comment>
<protein>
    <submittedName>
        <fullName evidence="6">Ubinuclein-1</fullName>
    </submittedName>
</protein>
<comment type="caution">
    <text evidence="6">The sequence shown here is derived from an EMBL/GenBank/DDBJ whole genome shotgun (WGS) entry which is preliminary data.</text>
</comment>
<dbReference type="InterPro" id="IPR014840">
    <property type="entry name" value="HRD"/>
</dbReference>
<keyword evidence="7" id="KW-1185">Reference proteome</keyword>
<evidence type="ECO:0000259" key="5">
    <source>
        <dbReference type="Pfam" id="PF14075"/>
    </source>
</evidence>
<evidence type="ECO:0000256" key="1">
    <source>
        <dbReference type="ARBA" id="ARBA00009911"/>
    </source>
</evidence>
<dbReference type="GO" id="GO:0006325">
    <property type="term" value="P:chromatin organization"/>
    <property type="evidence" value="ECO:0007669"/>
    <property type="project" value="TreeGrafter"/>
</dbReference>
<dbReference type="AlphaFoldDB" id="A0A444UB94"/>
<keyword evidence="2" id="KW-0597">Phosphoprotein</keyword>
<feature type="compositionally biased region" description="Basic residues" evidence="3">
    <location>
        <begin position="182"/>
        <end position="194"/>
    </location>
</feature>
<dbReference type="PANTHER" id="PTHR21669:SF12">
    <property type="entry name" value="UBINUCLEIN-1"/>
    <property type="match status" value="1"/>
</dbReference>
<feature type="compositionally biased region" description="Acidic residues" evidence="3">
    <location>
        <begin position="419"/>
        <end position="428"/>
    </location>
</feature>
<feature type="region of interest" description="Disordered" evidence="3">
    <location>
        <begin position="66"/>
        <end position="95"/>
    </location>
</feature>
<evidence type="ECO:0000256" key="2">
    <source>
        <dbReference type="ARBA" id="ARBA00022553"/>
    </source>
</evidence>
<dbReference type="Pfam" id="PF14075">
    <property type="entry name" value="UBN_AB"/>
    <property type="match status" value="1"/>
</dbReference>
<feature type="region of interest" description="Disordered" evidence="3">
    <location>
        <begin position="782"/>
        <end position="801"/>
    </location>
</feature>
<dbReference type="EMBL" id="SCEB01214897">
    <property type="protein sequence ID" value="RXM32428.1"/>
    <property type="molecule type" value="Genomic_DNA"/>
</dbReference>
<accession>A0A444UB94</accession>
<feature type="domain" description="Ubinuclein middle" evidence="5">
    <location>
        <begin position="366"/>
        <end position="501"/>
    </location>
</feature>
<dbReference type="Proteomes" id="UP000289886">
    <property type="component" value="Unassembled WGS sequence"/>
</dbReference>
<feature type="compositionally biased region" description="Basic and acidic residues" evidence="3">
    <location>
        <begin position="70"/>
        <end position="79"/>
    </location>
</feature>
<feature type="region of interest" description="Disordered" evidence="3">
    <location>
        <begin position="323"/>
        <end position="355"/>
    </location>
</feature>